<name>A0ACB7UCM8_DIOAL</name>
<evidence type="ECO:0000313" key="2">
    <source>
        <dbReference type="Proteomes" id="UP000827976"/>
    </source>
</evidence>
<organism evidence="1 2">
    <name type="scientific">Dioscorea alata</name>
    <name type="common">Purple yam</name>
    <dbReference type="NCBI Taxonomy" id="55571"/>
    <lineage>
        <taxon>Eukaryota</taxon>
        <taxon>Viridiplantae</taxon>
        <taxon>Streptophyta</taxon>
        <taxon>Embryophyta</taxon>
        <taxon>Tracheophyta</taxon>
        <taxon>Spermatophyta</taxon>
        <taxon>Magnoliopsida</taxon>
        <taxon>Liliopsida</taxon>
        <taxon>Dioscoreales</taxon>
        <taxon>Dioscoreaceae</taxon>
        <taxon>Dioscorea</taxon>
    </lineage>
</organism>
<proteinExistence type="predicted"/>
<comment type="caution">
    <text evidence="1">The sequence shown here is derived from an EMBL/GenBank/DDBJ whole genome shotgun (WGS) entry which is preliminary data.</text>
</comment>
<dbReference type="EMBL" id="CM037027">
    <property type="protein sequence ID" value="KAH7658089.1"/>
    <property type="molecule type" value="Genomic_DNA"/>
</dbReference>
<sequence>MILDALSPPILPHRTNPFPYAIPSSQRFLSSHKISIRSHTVFCAHNAQNLLDKMPNRPSKVSLWSSLILDSTKGGGFSQAFNIFSEMLKSDDKPDEFVLGSLLKASSGLSDLCIGEQLHAKAIRLGLASERGVRTSLIAMYSNCGFLELARQVFDDVPFVHLTDVPTWNCLISVYVSHGQYDICFCVFSYMLSMGHLAPTDATYASIISACASAGEIKIGRMTHSMIVKDKTIDKTMLLNSLITMYSKCGDLDSANKVFQRVEKTNIVSWNAMIAGFGQNEEFNLALKLFRELTRFDQQVLVKPNRITFLSVLSSVSGCAALKLGREVHAQVIKTGLEIETSVGNALVTMYGKCSDVIKCRLVFNRLPFRNAITWNSMLFGYAQNNQMENCIELFKEMIALGIKPDNHTVTILLNTLSSVTPISDCSLLIREIHGYLLRRSRSGLLNIAAYNAIITMYAKCEMLHEAEKLFNWMSKHDSYSWNAMIDGYSSNGYYDEAITFFVYMQEQGLKCNHLTFSILLTACGRLASAELGKQIHAFTLKHHFPRCQHQSHLLSVNNALVAMYSKCGSIRDSAKAFHQMAKKDVFSWTGMITAYAHHSMVYESFECFERMKRNGIEPNSVTFLGLLTACAHAGLVKEGTQYFDSMIEIYDVNPNVEHYACMVDLYGRSGDFERAVKMVETGILQLNLRQNSCVPLLKALLGPCHAHNQLELGVQVARQILELDPEDETSHVLLSNLYASVGMWENAITVRNMMKAKGLKKEAGCSWVELENRRHVFVAGDCSHPDRKRIYDKLAELDEKCRLIGYIPMTNFVLHDVDEVQKEAILSSHSEKLAVSFSVLQNGRRKGAIRVIKNLRVCGDCHNWMKFASKVEGREIVLRDSRRFHFFKDGKCSCRDYW</sequence>
<evidence type="ECO:0000313" key="1">
    <source>
        <dbReference type="EMBL" id="KAH7658089.1"/>
    </source>
</evidence>
<dbReference type="Proteomes" id="UP000827976">
    <property type="component" value="Chromosome 17"/>
</dbReference>
<accession>A0ACB7UCM8</accession>
<reference evidence="2" key="1">
    <citation type="journal article" date="2022" name="Nat. Commun.">
        <title>Chromosome evolution and the genetic basis of agronomically important traits in greater yam.</title>
        <authorList>
            <person name="Bredeson J.V."/>
            <person name="Lyons J.B."/>
            <person name="Oniyinde I.O."/>
            <person name="Okereke N.R."/>
            <person name="Kolade O."/>
            <person name="Nnabue I."/>
            <person name="Nwadili C.O."/>
            <person name="Hribova E."/>
            <person name="Parker M."/>
            <person name="Nwogha J."/>
            <person name="Shu S."/>
            <person name="Carlson J."/>
            <person name="Kariba R."/>
            <person name="Muthemba S."/>
            <person name="Knop K."/>
            <person name="Barton G.J."/>
            <person name="Sherwood A.V."/>
            <person name="Lopez-Montes A."/>
            <person name="Asiedu R."/>
            <person name="Jamnadass R."/>
            <person name="Muchugi A."/>
            <person name="Goodstein D."/>
            <person name="Egesi C.N."/>
            <person name="Featherston J."/>
            <person name="Asfaw A."/>
            <person name="Simpson G.G."/>
            <person name="Dolezel J."/>
            <person name="Hendre P.S."/>
            <person name="Van Deynze A."/>
            <person name="Kumar P.L."/>
            <person name="Obidiegwu J.E."/>
            <person name="Bhattacharjee R."/>
            <person name="Rokhsar D.S."/>
        </authorList>
    </citation>
    <scope>NUCLEOTIDE SEQUENCE [LARGE SCALE GENOMIC DNA]</scope>
    <source>
        <strain evidence="2">cv. TDa95/00328</strain>
    </source>
</reference>
<keyword evidence="2" id="KW-1185">Reference proteome</keyword>
<protein>
    <submittedName>
        <fullName evidence="1">TPR-like protein</fullName>
    </submittedName>
</protein>
<gene>
    <name evidence="1" type="ORF">IHE45_17G063400</name>
</gene>